<accession>A0A177L1J2</accession>
<dbReference type="GO" id="GO:0016989">
    <property type="term" value="F:sigma factor antagonist activity"/>
    <property type="evidence" value="ECO:0007669"/>
    <property type="project" value="TreeGrafter"/>
</dbReference>
<dbReference type="RefSeq" id="WP_063974483.1">
    <property type="nucleotide sequence ID" value="NZ_LQWZ01000007.1"/>
</dbReference>
<evidence type="ECO:0000313" key="4">
    <source>
        <dbReference type="EMBL" id="OAH58641.1"/>
    </source>
</evidence>
<dbReference type="OrthoDB" id="150725at2"/>
<dbReference type="PANTHER" id="PTHR37461:SF1">
    <property type="entry name" value="ANTI-SIGMA-K FACTOR RSKA"/>
    <property type="match status" value="1"/>
</dbReference>
<evidence type="ECO:0000259" key="3">
    <source>
        <dbReference type="Pfam" id="PF10099"/>
    </source>
</evidence>
<dbReference type="AlphaFoldDB" id="A0A177L1J2"/>
<dbReference type="GO" id="GO:0006417">
    <property type="term" value="P:regulation of translation"/>
    <property type="evidence" value="ECO:0007669"/>
    <property type="project" value="TreeGrafter"/>
</dbReference>
<feature type="domain" description="Anti-sigma K factor RskA C-terminal" evidence="3">
    <location>
        <begin position="103"/>
        <end position="232"/>
    </location>
</feature>
<evidence type="ECO:0000313" key="5">
    <source>
        <dbReference type="Proteomes" id="UP000077271"/>
    </source>
</evidence>
<comment type="caution">
    <text evidence="4">The sequence shown here is derived from an EMBL/GenBank/DDBJ whole genome shotgun (WGS) entry which is preliminary data.</text>
</comment>
<dbReference type="Pfam" id="PF10099">
    <property type="entry name" value="RskA_C"/>
    <property type="match status" value="1"/>
</dbReference>
<dbReference type="GO" id="GO:0005886">
    <property type="term" value="C:plasma membrane"/>
    <property type="evidence" value="ECO:0007669"/>
    <property type="project" value="InterPro"/>
</dbReference>
<sequence>MSVECDNLLSFISDELEVKEKKAFAEHLIYCPECTREYKQMTEAWNSLKWDFEEIEPSASLKSEVMNFVFERNNEIPVRKVRKWSSFFRKQFTPVTSGILLASLVLTVVLLYSNIQLKKELTAIDLPVEVETTLYLQPTDKAAVNMNTDGAAYVLQQGEEKSLIVQIRNLPALQESEAYQVWLLNNGERINAGTFKPDEAGTGLLTYRLTPNDQFDQIGITKEPDPNGAQPRGEKIVGSS</sequence>
<proteinExistence type="predicted"/>
<keyword evidence="2" id="KW-0472">Membrane</keyword>
<dbReference type="InterPro" id="IPR018764">
    <property type="entry name" value="RskA_C"/>
</dbReference>
<dbReference type="EMBL" id="LQWZ01000007">
    <property type="protein sequence ID" value="OAH58641.1"/>
    <property type="molecule type" value="Genomic_DNA"/>
</dbReference>
<dbReference type="PANTHER" id="PTHR37461">
    <property type="entry name" value="ANTI-SIGMA-K FACTOR RSKA"/>
    <property type="match status" value="1"/>
</dbReference>
<evidence type="ECO:0000256" key="1">
    <source>
        <dbReference type="SAM" id="MobiDB-lite"/>
    </source>
</evidence>
<keyword evidence="2" id="KW-0812">Transmembrane</keyword>
<gene>
    <name evidence="4" type="ORF">AWH48_16720</name>
</gene>
<dbReference type="Proteomes" id="UP000077271">
    <property type="component" value="Unassembled WGS sequence"/>
</dbReference>
<feature type="region of interest" description="Disordered" evidence="1">
    <location>
        <begin position="221"/>
        <end position="240"/>
    </location>
</feature>
<feature type="transmembrane region" description="Helical" evidence="2">
    <location>
        <begin position="92"/>
        <end position="112"/>
    </location>
</feature>
<organism evidence="4 5">
    <name type="scientific">Domibacillus aminovorans</name>
    <dbReference type="NCBI Taxonomy" id="29332"/>
    <lineage>
        <taxon>Bacteria</taxon>
        <taxon>Bacillati</taxon>
        <taxon>Bacillota</taxon>
        <taxon>Bacilli</taxon>
        <taxon>Bacillales</taxon>
        <taxon>Bacillaceae</taxon>
        <taxon>Domibacillus</taxon>
    </lineage>
</organism>
<reference evidence="4 5" key="1">
    <citation type="submission" date="2016-01" db="EMBL/GenBank/DDBJ databases">
        <title>Investigation of taxonomic status of Bacillus aminovorans.</title>
        <authorList>
            <person name="Verma A."/>
            <person name="Pal Y."/>
            <person name="Krishnamurthi S."/>
        </authorList>
    </citation>
    <scope>NUCLEOTIDE SEQUENCE [LARGE SCALE GENOMIC DNA]</scope>
    <source>
        <strain evidence="4 5">DSM 4337</strain>
    </source>
</reference>
<evidence type="ECO:0000256" key="2">
    <source>
        <dbReference type="SAM" id="Phobius"/>
    </source>
</evidence>
<keyword evidence="2" id="KW-1133">Transmembrane helix</keyword>
<dbReference type="InterPro" id="IPR051474">
    <property type="entry name" value="Anti-sigma-K/W_factor"/>
</dbReference>
<protein>
    <recommendedName>
        <fullName evidence="3">Anti-sigma K factor RskA C-terminal domain-containing protein</fullName>
    </recommendedName>
</protein>
<name>A0A177L1J2_9BACI</name>